<dbReference type="AlphaFoldDB" id="B3ES56"/>
<dbReference type="InterPro" id="IPR036388">
    <property type="entry name" value="WH-like_DNA-bd_sf"/>
</dbReference>
<dbReference type="Pfam" id="PF01037">
    <property type="entry name" value="AsnC_trans_reg"/>
    <property type="match status" value="1"/>
</dbReference>
<dbReference type="PANTHER" id="PTHR30154:SF0">
    <property type="entry name" value="LEUCINE-RESPONSIVE REGULATORY PROTEIN"/>
    <property type="match status" value="1"/>
</dbReference>
<dbReference type="Proteomes" id="UP000001227">
    <property type="component" value="Chromosome"/>
</dbReference>
<name>B3ES56_AMOA5</name>
<dbReference type="InterPro" id="IPR000485">
    <property type="entry name" value="AsnC-type_HTH_dom"/>
</dbReference>
<keyword evidence="3" id="KW-0010">Activator</keyword>
<dbReference type="HOGENOM" id="CLU_091233_0_3_10"/>
<evidence type="ECO:0000256" key="1">
    <source>
        <dbReference type="ARBA" id="ARBA00023015"/>
    </source>
</evidence>
<dbReference type="Gene3D" id="3.30.70.920">
    <property type="match status" value="1"/>
</dbReference>
<dbReference type="STRING" id="452471.Aasi_0662"/>
<evidence type="ECO:0000313" key="6">
    <source>
        <dbReference type="EMBL" id="ACE06058.1"/>
    </source>
</evidence>
<dbReference type="KEGG" id="aas:Aasi_0662"/>
<protein>
    <recommendedName>
        <fullName evidence="5">HTH asnC-type domain-containing protein</fullName>
    </recommendedName>
</protein>
<evidence type="ECO:0000313" key="7">
    <source>
        <dbReference type="Proteomes" id="UP000001227"/>
    </source>
</evidence>
<dbReference type="eggNOG" id="COG1522">
    <property type="taxonomic scope" value="Bacteria"/>
</dbReference>
<reference evidence="6 7" key="1">
    <citation type="journal article" date="2010" name="J. Bacteriol.">
        <title>The genome of the amoeba symbiont 'Candidatus Amoebophilus asiaticus' reveals common mechanisms for host cell interaction among amoeba-associated bacteria.</title>
        <authorList>
            <person name="Schmitz-Esser S."/>
            <person name="Tischler P."/>
            <person name="Arnold R."/>
            <person name="Montanaro J."/>
            <person name="Wagner M."/>
            <person name="Rattei T."/>
            <person name="Horn M."/>
        </authorList>
    </citation>
    <scope>NUCLEOTIDE SEQUENCE [LARGE SCALE GENOMIC DNA]</scope>
    <source>
        <strain evidence="6 7">5a2</strain>
    </source>
</reference>
<dbReference type="PANTHER" id="PTHR30154">
    <property type="entry name" value="LEUCINE-RESPONSIVE REGULATORY PROTEIN"/>
    <property type="match status" value="1"/>
</dbReference>
<dbReference type="PROSITE" id="PS50956">
    <property type="entry name" value="HTH_ASNC_2"/>
    <property type="match status" value="1"/>
</dbReference>
<dbReference type="Gene3D" id="1.10.10.10">
    <property type="entry name" value="Winged helix-like DNA-binding domain superfamily/Winged helix DNA-binding domain"/>
    <property type="match status" value="1"/>
</dbReference>
<proteinExistence type="predicted"/>
<evidence type="ECO:0000256" key="3">
    <source>
        <dbReference type="ARBA" id="ARBA00023159"/>
    </source>
</evidence>
<dbReference type="InterPro" id="IPR019888">
    <property type="entry name" value="Tscrpt_reg_AsnC-like"/>
</dbReference>
<organism evidence="6 7">
    <name type="scientific">Amoebophilus asiaticus (strain 5a2)</name>
    <dbReference type="NCBI Taxonomy" id="452471"/>
    <lineage>
        <taxon>Bacteria</taxon>
        <taxon>Pseudomonadati</taxon>
        <taxon>Bacteroidota</taxon>
        <taxon>Cytophagia</taxon>
        <taxon>Cytophagales</taxon>
        <taxon>Amoebophilaceae</taxon>
        <taxon>Candidatus Amoebophilus</taxon>
    </lineage>
</organism>
<accession>B3ES56</accession>
<dbReference type="GO" id="GO:0006524">
    <property type="term" value="P:alanine catabolic process"/>
    <property type="evidence" value="ECO:0007669"/>
    <property type="project" value="TreeGrafter"/>
</dbReference>
<keyword evidence="4" id="KW-0804">Transcription</keyword>
<dbReference type="PRINTS" id="PR00033">
    <property type="entry name" value="HTHASNC"/>
</dbReference>
<dbReference type="SMART" id="SM00344">
    <property type="entry name" value="HTH_ASNC"/>
    <property type="match status" value="1"/>
</dbReference>
<dbReference type="InterPro" id="IPR011008">
    <property type="entry name" value="Dimeric_a/b-barrel"/>
</dbReference>
<keyword evidence="1" id="KW-0805">Transcription regulation</keyword>
<dbReference type="GO" id="GO:0043565">
    <property type="term" value="F:sequence-specific DNA binding"/>
    <property type="evidence" value="ECO:0007669"/>
    <property type="project" value="InterPro"/>
</dbReference>
<dbReference type="InterPro" id="IPR036390">
    <property type="entry name" value="WH_DNA-bd_sf"/>
</dbReference>
<dbReference type="EMBL" id="CP001102">
    <property type="protein sequence ID" value="ACE06058.1"/>
    <property type="molecule type" value="Genomic_DNA"/>
</dbReference>
<dbReference type="InterPro" id="IPR019885">
    <property type="entry name" value="Tscrpt_reg_HTH_AsnC-type_CS"/>
</dbReference>
<feature type="domain" description="HTH asnC-type" evidence="5">
    <location>
        <begin position="5"/>
        <end position="66"/>
    </location>
</feature>
<dbReference type="RefSeq" id="WP_012472825.1">
    <property type="nucleotide sequence ID" value="NC_010830.1"/>
</dbReference>
<evidence type="ECO:0000256" key="4">
    <source>
        <dbReference type="ARBA" id="ARBA00023163"/>
    </source>
</evidence>
<dbReference type="OrthoDB" id="9800326at2"/>
<evidence type="ECO:0000259" key="5">
    <source>
        <dbReference type="PROSITE" id="PS50956"/>
    </source>
</evidence>
<keyword evidence="2" id="KW-0238">DNA-binding</keyword>
<keyword evidence="7" id="KW-1185">Reference proteome</keyword>
<sequence>MTPKLDKVDYSILAKIQNNAKITNLQLAETIGLSPASTLERVKRLETQGIIKSYHARLNRYKLALHVHFWLQVCLHNLTHESIQSFKQDIEQIPEVIACYQVTGETDFLLSVLSTDLISYQGILSSKLSEIKVIKSIRTMTVLSTLKETGIPIIPPHHSHSRS</sequence>
<dbReference type="SUPFAM" id="SSF46785">
    <property type="entry name" value="Winged helix' DNA-binding domain"/>
    <property type="match status" value="1"/>
</dbReference>
<dbReference type="GO" id="GO:0005829">
    <property type="term" value="C:cytosol"/>
    <property type="evidence" value="ECO:0007669"/>
    <property type="project" value="TreeGrafter"/>
</dbReference>
<dbReference type="GO" id="GO:0043201">
    <property type="term" value="P:response to L-leucine"/>
    <property type="evidence" value="ECO:0007669"/>
    <property type="project" value="TreeGrafter"/>
</dbReference>
<dbReference type="InterPro" id="IPR019887">
    <property type="entry name" value="Tscrpt_reg_AsnC/Lrp_C"/>
</dbReference>
<evidence type="ECO:0000256" key="2">
    <source>
        <dbReference type="ARBA" id="ARBA00023125"/>
    </source>
</evidence>
<dbReference type="Pfam" id="PF13412">
    <property type="entry name" value="HTH_24"/>
    <property type="match status" value="1"/>
</dbReference>
<dbReference type="SUPFAM" id="SSF54909">
    <property type="entry name" value="Dimeric alpha+beta barrel"/>
    <property type="match status" value="1"/>
</dbReference>
<gene>
    <name evidence="6" type="ordered locus">Aasi_0662</name>
</gene>
<dbReference type="PROSITE" id="PS00519">
    <property type="entry name" value="HTH_ASNC_1"/>
    <property type="match status" value="1"/>
</dbReference>